<dbReference type="Proteomes" id="UP000521868">
    <property type="component" value="Unassembled WGS sequence"/>
</dbReference>
<keyword evidence="2" id="KW-1185">Reference proteome</keyword>
<reference evidence="1 2" key="1">
    <citation type="journal article" date="2020" name="Nature">
        <title>Bacterial chemolithoautotrophy via manganese oxidation.</title>
        <authorList>
            <person name="Yu H."/>
            <person name="Leadbetter J.R."/>
        </authorList>
    </citation>
    <scope>NUCLEOTIDE SEQUENCE [LARGE SCALE GENOMIC DNA]</scope>
    <source>
        <strain evidence="1 2">RBP-1</strain>
    </source>
</reference>
<sequence>MTPSEFAEDEFAEWDEALLAQRMAERALEAALPTASPDELAALLGQVRALRTRADLMLADAVQLKCSYRDSKMAALESWETDAPPVWRSGRRS</sequence>
<evidence type="ECO:0000313" key="1">
    <source>
        <dbReference type="EMBL" id="NKE68808.1"/>
    </source>
</evidence>
<protein>
    <submittedName>
        <fullName evidence="1">Uncharacterized protein</fullName>
    </submittedName>
</protein>
<comment type="caution">
    <text evidence="1">The sequence shown here is derived from an EMBL/GenBank/DDBJ whole genome shotgun (WGS) entry which is preliminary data.</text>
</comment>
<dbReference type="AlphaFoldDB" id="A0A7X6DKR5"/>
<proteinExistence type="predicted"/>
<dbReference type="RefSeq" id="WP_168109942.1">
    <property type="nucleotide sequence ID" value="NZ_VTOX01000012.1"/>
</dbReference>
<evidence type="ECO:0000313" key="2">
    <source>
        <dbReference type="Proteomes" id="UP000521868"/>
    </source>
</evidence>
<dbReference type="EMBL" id="VTOX01000012">
    <property type="protein sequence ID" value="NKE68808.1"/>
    <property type="molecule type" value="Genomic_DNA"/>
</dbReference>
<accession>A0A7X6DKR5</accession>
<name>A0A7X6DKR5_9BURK</name>
<gene>
    <name evidence="1" type="ORF">RAMLITH_23575</name>
</gene>
<organism evidence="1 2">
    <name type="scientific">Ramlibacter lithotrophicus</name>
    <dbReference type="NCBI Taxonomy" id="2606681"/>
    <lineage>
        <taxon>Bacteria</taxon>
        <taxon>Pseudomonadati</taxon>
        <taxon>Pseudomonadota</taxon>
        <taxon>Betaproteobacteria</taxon>
        <taxon>Burkholderiales</taxon>
        <taxon>Comamonadaceae</taxon>
        <taxon>Ramlibacter</taxon>
    </lineage>
</organism>